<proteinExistence type="predicted"/>
<dbReference type="Pfam" id="PF20152">
    <property type="entry name" value="DUF6534"/>
    <property type="match status" value="1"/>
</dbReference>
<name>A0A4R5XG05_9AGAM</name>
<keyword evidence="1" id="KW-0812">Transmembrane</keyword>
<dbReference type="AlphaFoldDB" id="A0A4R5XG05"/>
<accession>A0A4R5XG05</accession>
<evidence type="ECO:0000313" key="3">
    <source>
        <dbReference type="EMBL" id="TDL30100.1"/>
    </source>
</evidence>
<feature type="domain" description="DUF6534" evidence="2">
    <location>
        <begin position="172"/>
        <end position="257"/>
    </location>
</feature>
<feature type="transmembrane region" description="Helical" evidence="1">
    <location>
        <begin position="199"/>
        <end position="226"/>
    </location>
</feature>
<reference evidence="3 4" key="1">
    <citation type="submission" date="2018-06" db="EMBL/GenBank/DDBJ databases">
        <title>A transcriptomic atlas of mushroom development highlights an independent origin of complex multicellularity.</title>
        <authorList>
            <consortium name="DOE Joint Genome Institute"/>
            <person name="Krizsan K."/>
            <person name="Almasi E."/>
            <person name="Merenyi Z."/>
            <person name="Sahu N."/>
            <person name="Viragh M."/>
            <person name="Koszo T."/>
            <person name="Mondo S."/>
            <person name="Kiss B."/>
            <person name="Balint B."/>
            <person name="Kues U."/>
            <person name="Barry K."/>
            <person name="Hegedus J.C."/>
            <person name="Henrissat B."/>
            <person name="Johnson J."/>
            <person name="Lipzen A."/>
            <person name="Ohm R."/>
            <person name="Nagy I."/>
            <person name="Pangilinan J."/>
            <person name="Yan J."/>
            <person name="Xiong Y."/>
            <person name="Grigoriev I.V."/>
            <person name="Hibbett D.S."/>
            <person name="Nagy L.G."/>
        </authorList>
    </citation>
    <scope>NUCLEOTIDE SEQUENCE [LARGE SCALE GENOMIC DNA]</scope>
    <source>
        <strain evidence="3 4">SZMC22713</strain>
    </source>
</reference>
<feature type="transmembrane region" description="Helical" evidence="1">
    <location>
        <begin position="165"/>
        <end position="187"/>
    </location>
</feature>
<feature type="transmembrane region" description="Helical" evidence="1">
    <location>
        <begin position="88"/>
        <end position="109"/>
    </location>
</feature>
<evidence type="ECO:0000256" key="1">
    <source>
        <dbReference type="SAM" id="Phobius"/>
    </source>
</evidence>
<evidence type="ECO:0000313" key="4">
    <source>
        <dbReference type="Proteomes" id="UP000294933"/>
    </source>
</evidence>
<keyword evidence="1" id="KW-1133">Transmembrane helix</keyword>
<dbReference type="InterPro" id="IPR045339">
    <property type="entry name" value="DUF6534"/>
</dbReference>
<dbReference type="EMBL" id="ML170156">
    <property type="protein sequence ID" value="TDL30100.1"/>
    <property type="molecule type" value="Genomic_DNA"/>
</dbReference>
<keyword evidence="4" id="KW-1185">Reference proteome</keyword>
<organism evidence="3 4">
    <name type="scientific">Rickenella mellea</name>
    <dbReference type="NCBI Taxonomy" id="50990"/>
    <lineage>
        <taxon>Eukaryota</taxon>
        <taxon>Fungi</taxon>
        <taxon>Dikarya</taxon>
        <taxon>Basidiomycota</taxon>
        <taxon>Agaricomycotina</taxon>
        <taxon>Agaricomycetes</taxon>
        <taxon>Hymenochaetales</taxon>
        <taxon>Rickenellaceae</taxon>
        <taxon>Rickenella</taxon>
    </lineage>
</organism>
<feature type="transmembrane region" description="Helical" evidence="1">
    <location>
        <begin position="12"/>
        <end position="37"/>
    </location>
</feature>
<sequence length="318" mass="35396">MVGPPITLDNTLGAALIGLVLATLLFGILTLQCYIYFTDYPEDRRIVKGFIGFLWFFNGAHVAIIAAGIYHYLIKNFTDPAALRKPNWAIILHVFLNSFIAWLVQLFFAWRVWGVSQRNKYLTAVIVALACLQFAFGTKSSAIGFDGNVSSFDTVGTPRVEFLMGMYFGNTLLCDLVITSSLCFILNKSRTGFKRTDSIINQLMLFSLSTGIVTSIFAVVNLVVFFTMPTNLVHLAVGFLLSKLYSNSLLVHLNIRDTIRHKISESRGVNVASTRRRSGAVISNMEKTEPVTIFMTRTSEVRTDDSPSLASSPKVRHI</sequence>
<dbReference type="Proteomes" id="UP000294933">
    <property type="component" value="Unassembled WGS sequence"/>
</dbReference>
<dbReference type="STRING" id="50990.A0A4R5XG05"/>
<gene>
    <name evidence="3" type="ORF">BD410DRAFT_52443</name>
</gene>
<feature type="transmembrane region" description="Helical" evidence="1">
    <location>
        <begin position="49"/>
        <end position="73"/>
    </location>
</feature>
<feature type="transmembrane region" description="Helical" evidence="1">
    <location>
        <begin position="121"/>
        <end position="145"/>
    </location>
</feature>
<dbReference type="PANTHER" id="PTHR40465">
    <property type="entry name" value="CHROMOSOME 1, WHOLE GENOME SHOTGUN SEQUENCE"/>
    <property type="match status" value="1"/>
</dbReference>
<feature type="transmembrane region" description="Helical" evidence="1">
    <location>
        <begin position="232"/>
        <end position="253"/>
    </location>
</feature>
<keyword evidence="1" id="KW-0472">Membrane</keyword>
<dbReference type="PANTHER" id="PTHR40465:SF1">
    <property type="entry name" value="DUF6534 DOMAIN-CONTAINING PROTEIN"/>
    <property type="match status" value="1"/>
</dbReference>
<evidence type="ECO:0000259" key="2">
    <source>
        <dbReference type="Pfam" id="PF20152"/>
    </source>
</evidence>
<dbReference type="OrthoDB" id="2535105at2759"/>
<protein>
    <recommendedName>
        <fullName evidence="2">DUF6534 domain-containing protein</fullName>
    </recommendedName>
</protein>
<dbReference type="VEuPathDB" id="FungiDB:BD410DRAFT_52443"/>